<evidence type="ECO:0000256" key="1">
    <source>
        <dbReference type="SAM" id="MobiDB-lite"/>
    </source>
</evidence>
<dbReference type="AlphaFoldDB" id="A0A378SLG8"/>
<evidence type="ECO:0000313" key="2">
    <source>
        <dbReference type="EMBL" id="STZ43195.1"/>
    </source>
</evidence>
<accession>A0A378SLG8</accession>
<protein>
    <submittedName>
        <fullName evidence="2">Uncharacterized protein</fullName>
    </submittedName>
</protein>
<dbReference type="Proteomes" id="UP000254291">
    <property type="component" value="Unassembled WGS sequence"/>
</dbReference>
<dbReference type="RefSeq" id="WP_147292278.1">
    <property type="nucleotide sequence ID" value="NZ_JACKST010000002.1"/>
</dbReference>
<proteinExistence type="predicted"/>
<name>A0A378SLG8_9MYCO</name>
<reference evidence="2 3" key="1">
    <citation type="submission" date="2018-06" db="EMBL/GenBank/DDBJ databases">
        <authorList>
            <consortium name="Pathogen Informatics"/>
            <person name="Doyle S."/>
        </authorList>
    </citation>
    <scope>NUCLEOTIDE SEQUENCE [LARGE SCALE GENOMIC DNA]</scope>
    <source>
        <strain evidence="2 3">NCTC10742</strain>
    </source>
</reference>
<feature type="compositionally biased region" description="Basic and acidic residues" evidence="1">
    <location>
        <begin position="98"/>
        <end position="113"/>
    </location>
</feature>
<sequence length="119" mass="13153">MTAAERVRAGLDAALAEAGQQIGATLEWDAREREHVEAAVAAAEVVDVLDELLDAERAGERRPSMIVKLAAEQRLQRLAVSEHLRRLNLDTLAPEQGSRQHSEAARARWGAERPKRRNA</sequence>
<evidence type="ECO:0000313" key="3">
    <source>
        <dbReference type="Proteomes" id="UP000254291"/>
    </source>
</evidence>
<feature type="region of interest" description="Disordered" evidence="1">
    <location>
        <begin position="91"/>
        <end position="119"/>
    </location>
</feature>
<organism evidence="2 3">
    <name type="scientific">Mycolicibacterium gilvum</name>
    <dbReference type="NCBI Taxonomy" id="1804"/>
    <lineage>
        <taxon>Bacteria</taxon>
        <taxon>Bacillati</taxon>
        <taxon>Actinomycetota</taxon>
        <taxon>Actinomycetes</taxon>
        <taxon>Mycobacteriales</taxon>
        <taxon>Mycobacteriaceae</taxon>
        <taxon>Mycolicibacterium</taxon>
    </lineage>
</organism>
<gene>
    <name evidence="2" type="ORF">NCTC10742_02412</name>
</gene>
<dbReference type="EMBL" id="UGQM01000001">
    <property type="protein sequence ID" value="STZ43195.1"/>
    <property type="molecule type" value="Genomic_DNA"/>
</dbReference>